<comment type="caution">
    <text evidence="1">The sequence shown here is derived from an EMBL/GenBank/DDBJ whole genome shotgun (WGS) entry which is preliminary data.</text>
</comment>
<organism evidence="1 2">
    <name type="scientific">Bowmanella denitrificans</name>
    <dbReference type="NCBI Taxonomy" id="366582"/>
    <lineage>
        <taxon>Bacteria</taxon>
        <taxon>Pseudomonadati</taxon>
        <taxon>Pseudomonadota</taxon>
        <taxon>Gammaproteobacteria</taxon>
        <taxon>Alteromonadales</taxon>
        <taxon>Alteromonadaceae</taxon>
        <taxon>Bowmanella</taxon>
    </lineage>
</organism>
<gene>
    <name evidence="1" type="ORF">GCM10009092_41130</name>
</gene>
<sequence length="49" mass="5412">MRTSAIANARIKGKLTRAKPSKVRDLSDEGMNLVNALSLRHQMILPIVP</sequence>
<reference evidence="1 2" key="1">
    <citation type="journal article" date="2019" name="Int. J. Syst. Evol. Microbiol.">
        <title>The Global Catalogue of Microorganisms (GCM) 10K type strain sequencing project: providing services to taxonomists for standard genome sequencing and annotation.</title>
        <authorList>
            <consortium name="The Broad Institute Genomics Platform"/>
            <consortium name="The Broad Institute Genome Sequencing Center for Infectious Disease"/>
            <person name="Wu L."/>
            <person name="Ma J."/>
        </authorList>
    </citation>
    <scope>NUCLEOTIDE SEQUENCE [LARGE SCALE GENOMIC DNA]</scope>
    <source>
        <strain evidence="1 2">JCM 13378</strain>
    </source>
</reference>
<proteinExistence type="predicted"/>
<name>A0ABN0XTT6_9ALTE</name>
<accession>A0ABN0XTT6</accession>
<dbReference type="EMBL" id="BAAAEI010000028">
    <property type="protein sequence ID" value="GAA0372642.1"/>
    <property type="molecule type" value="Genomic_DNA"/>
</dbReference>
<protein>
    <submittedName>
        <fullName evidence="1">Uncharacterized protein</fullName>
    </submittedName>
</protein>
<keyword evidence="2" id="KW-1185">Reference proteome</keyword>
<evidence type="ECO:0000313" key="2">
    <source>
        <dbReference type="Proteomes" id="UP001501757"/>
    </source>
</evidence>
<evidence type="ECO:0000313" key="1">
    <source>
        <dbReference type="EMBL" id="GAA0372642.1"/>
    </source>
</evidence>
<dbReference type="Proteomes" id="UP001501757">
    <property type="component" value="Unassembled WGS sequence"/>
</dbReference>